<name>A0A1Y2EKB4_9PEZI</name>
<proteinExistence type="predicted"/>
<keyword evidence="3" id="KW-1185">Reference proteome</keyword>
<protein>
    <submittedName>
        <fullName evidence="2">Uncharacterized protein</fullName>
    </submittedName>
</protein>
<reference evidence="2 3" key="1">
    <citation type="submission" date="2016-07" db="EMBL/GenBank/DDBJ databases">
        <title>Pervasive Adenine N6-methylation of Active Genes in Fungi.</title>
        <authorList>
            <consortium name="DOE Joint Genome Institute"/>
            <person name="Mondo S.J."/>
            <person name="Dannebaum R.O."/>
            <person name="Kuo R.C."/>
            <person name="Labutti K."/>
            <person name="Haridas S."/>
            <person name="Kuo A."/>
            <person name="Salamov A."/>
            <person name="Ahrendt S.R."/>
            <person name="Lipzen A."/>
            <person name="Sullivan W."/>
            <person name="Andreopoulos W.B."/>
            <person name="Clum A."/>
            <person name="Lindquist E."/>
            <person name="Daum C."/>
            <person name="Ramamoorthy G.K."/>
            <person name="Gryganskyi A."/>
            <person name="Culley D."/>
            <person name="Magnuson J.K."/>
            <person name="James T.Y."/>
            <person name="O'Malley M.A."/>
            <person name="Stajich J.E."/>
            <person name="Spatafora J.W."/>
            <person name="Visel A."/>
            <person name="Grigoriev I.V."/>
        </authorList>
    </citation>
    <scope>NUCLEOTIDE SEQUENCE [LARGE SCALE GENOMIC DNA]</scope>
    <source>
        <strain evidence="2 3">CBS 129021</strain>
    </source>
</reference>
<dbReference type="STRING" id="1141098.A0A1Y2EKB4"/>
<dbReference type="EMBL" id="MCFJ01000001">
    <property type="protein sequence ID" value="ORY71970.1"/>
    <property type="molecule type" value="Genomic_DNA"/>
</dbReference>
<keyword evidence="1" id="KW-0732">Signal</keyword>
<dbReference type="Proteomes" id="UP000193689">
    <property type="component" value="Unassembled WGS sequence"/>
</dbReference>
<evidence type="ECO:0000256" key="1">
    <source>
        <dbReference type="SAM" id="SignalP"/>
    </source>
</evidence>
<accession>A0A1Y2EKB4</accession>
<sequence length="150" mass="15893">MSSARKLLFGLLVVFTAALGVATAVSLNRQPCHDTTGSGEENAMVDGQILHAYFPGTFKHGVYASDEDAIEAVRSNDAALAESLVELAKRQTQNQTDSGDSSTSVVTTIDATTVVSTTITTPKPSTITTVQPTTTAIPPTTTARRWRPRL</sequence>
<evidence type="ECO:0000313" key="3">
    <source>
        <dbReference type="Proteomes" id="UP000193689"/>
    </source>
</evidence>
<gene>
    <name evidence="2" type="ORF">BCR38DRAFT_24587</name>
</gene>
<organism evidence="2 3">
    <name type="scientific">Pseudomassariella vexata</name>
    <dbReference type="NCBI Taxonomy" id="1141098"/>
    <lineage>
        <taxon>Eukaryota</taxon>
        <taxon>Fungi</taxon>
        <taxon>Dikarya</taxon>
        <taxon>Ascomycota</taxon>
        <taxon>Pezizomycotina</taxon>
        <taxon>Sordariomycetes</taxon>
        <taxon>Xylariomycetidae</taxon>
        <taxon>Amphisphaeriales</taxon>
        <taxon>Pseudomassariaceae</taxon>
        <taxon>Pseudomassariella</taxon>
    </lineage>
</organism>
<feature type="chain" id="PRO_5012011113" evidence="1">
    <location>
        <begin position="25"/>
        <end position="150"/>
    </location>
</feature>
<feature type="signal peptide" evidence="1">
    <location>
        <begin position="1"/>
        <end position="24"/>
    </location>
</feature>
<dbReference type="GeneID" id="63770640"/>
<dbReference type="OrthoDB" id="5427732at2759"/>
<comment type="caution">
    <text evidence="2">The sequence shown here is derived from an EMBL/GenBank/DDBJ whole genome shotgun (WGS) entry which is preliminary data.</text>
</comment>
<dbReference type="RefSeq" id="XP_040721562.1">
    <property type="nucleotide sequence ID" value="XM_040854428.1"/>
</dbReference>
<dbReference type="AlphaFoldDB" id="A0A1Y2EKB4"/>
<dbReference type="InParanoid" id="A0A1Y2EKB4"/>
<evidence type="ECO:0000313" key="2">
    <source>
        <dbReference type="EMBL" id="ORY71970.1"/>
    </source>
</evidence>